<sequence>MAKTKELSKDVRDKIVDLHKAGMGYKTIAKELVREEKKGCAACYRDGMRIPGLVSLRKTKRFDYQELLHNSSFCLVPRGRRLGSFRFLEALQAACIPVLLSNGWELPFSEIIDWSKAAVIGDERLLLQEFQMWLQEISGGQRWMASSLSNEHMKLSLLCTGNPAAPPADAVPSCLTVAADQAAHHHSST</sequence>
<dbReference type="InterPro" id="IPR040911">
    <property type="entry name" value="Exostosin_GT47"/>
</dbReference>
<evidence type="ECO:0000313" key="5">
    <source>
        <dbReference type="Proteomes" id="UP001356427"/>
    </source>
</evidence>
<dbReference type="InterPro" id="IPR036388">
    <property type="entry name" value="WH-like_DNA-bd_sf"/>
</dbReference>
<gene>
    <name evidence="4" type="ORF">J4Q44_G00344330</name>
</gene>
<dbReference type="GO" id="GO:0008375">
    <property type="term" value="F:acetylglucosaminyltransferase activity"/>
    <property type="evidence" value="ECO:0007669"/>
    <property type="project" value="TreeGrafter"/>
</dbReference>
<dbReference type="EMBL" id="JAGTTL010000034">
    <property type="protein sequence ID" value="KAK6295207.1"/>
    <property type="molecule type" value="Genomic_DNA"/>
</dbReference>
<evidence type="ECO:0000259" key="3">
    <source>
        <dbReference type="Pfam" id="PF25787"/>
    </source>
</evidence>
<name>A0AAN8QMM3_9TELE</name>
<evidence type="ECO:0000256" key="1">
    <source>
        <dbReference type="ARBA" id="ARBA00010271"/>
    </source>
</evidence>
<feature type="domain" description="Exostosin GT47" evidence="2">
    <location>
        <begin position="38"/>
        <end position="128"/>
    </location>
</feature>
<evidence type="ECO:0008006" key="6">
    <source>
        <dbReference type="Google" id="ProtNLM"/>
    </source>
</evidence>
<dbReference type="InterPro" id="IPR057667">
    <property type="entry name" value="HTH_SB"/>
</dbReference>
<comment type="similarity">
    <text evidence="1">Belongs to the glycosyltransferase 47 family.</text>
</comment>
<dbReference type="Pfam" id="PF03016">
    <property type="entry name" value="Exostosin_GT47"/>
    <property type="match status" value="1"/>
</dbReference>
<dbReference type="Proteomes" id="UP001356427">
    <property type="component" value="Unassembled WGS sequence"/>
</dbReference>
<reference evidence="4 5" key="1">
    <citation type="submission" date="2021-04" db="EMBL/GenBank/DDBJ databases">
        <authorList>
            <person name="De Guttry C."/>
            <person name="Zahm M."/>
            <person name="Klopp C."/>
            <person name="Cabau C."/>
            <person name="Louis A."/>
            <person name="Berthelot C."/>
            <person name="Parey E."/>
            <person name="Roest Crollius H."/>
            <person name="Montfort J."/>
            <person name="Robinson-Rechavi M."/>
            <person name="Bucao C."/>
            <person name="Bouchez O."/>
            <person name="Gislard M."/>
            <person name="Lluch J."/>
            <person name="Milhes M."/>
            <person name="Lampietro C."/>
            <person name="Lopez Roques C."/>
            <person name="Donnadieu C."/>
            <person name="Braasch I."/>
            <person name="Desvignes T."/>
            <person name="Postlethwait J."/>
            <person name="Bobe J."/>
            <person name="Wedekind C."/>
            <person name="Guiguen Y."/>
        </authorList>
    </citation>
    <scope>NUCLEOTIDE SEQUENCE [LARGE SCALE GENOMIC DNA]</scope>
    <source>
        <strain evidence="4">Cs_M1</strain>
        <tissue evidence="4">Blood</tissue>
    </source>
</reference>
<dbReference type="PANTHER" id="PTHR11062:SF97">
    <property type="entry name" value="EXOSTOSIN-1"/>
    <property type="match status" value="1"/>
</dbReference>
<dbReference type="Pfam" id="PF25787">
    <property type="entry name" value="HTH_SB"/>
    <property type="match status" value="1"/>
</dbReference>
<keyword evidence="5" id="KW-1185">Reference proteome</keyword>
<dbReference type="Gene3D" id="1.10.10.10">
    <property type="entry name" value="Winged helix-like DNA-binding domain superfamily/Winged helix DNA-binding domain"/>
    <property type="match status" value="1"/>
</dbReference>
<protein>
    <recommendedName>
        <fullName evidence="6">Exostosin GT47 domain-containing protein</fullName>
    </recommendedName>
</protein>
<accession>A0AAN8QMM3</accession>
<proteinExistence type="inferred from homology"/>
<evidence type="ECO:0000259" key="2">
    <source>
        <dbReference type="Pfam" id="PF03016"/>
    </source>
</evidence>
<organism evidence="4 5">
    <name type="scientific">Coregonus suidteri</name>
    <dbReference type="NCBI Taxonomy" id="861788"/>
    <lineage>
        <taxon>Eukaryota</taxon>
        <taxon>Metazoa</taxon>
        <taxon>Chordata</taxon>
        <taxon>Craniata</taxon>
        <taxon>Vertebrata</taxon>
        <taxon>Euteleostomi</taxon>
        <taxon>Actinopterygii</taxon>
        <taxon>Neopterygii</taxon>
        <taxon>Teleostei</taxon>
        <taxon>Protacanthopterygii</taxon>
        <taxon>Salmoniformes</taxon>
        <taxon>Salmonidae</taxon>
        <taxon>Coregoninae</taxon>
        <taxon>Coregonus</taxon>
    </lineage>
</organism>
<dbReference type="GO" id="GO:0015020">
    <property type="term" value="F:glucuronosyltransferase activity"/>
    <property type="evidence" value="ECO:0007669"/>
    <property type="project" value="TreeGrafter"/>
</dbReference>
<dbReference type="GO" id="GO:0005794">
    <property type="term" value="C:Golgi apparatus"/>
    <property type="evidence" value="ECO:0007669"/>
    <property type="project" value="TreeGrafter"/>
</dbReference>
<dbReference type="AlphaFoldDB" id="A0AAN8QMM3"/>
<comment type="caution">
    <text evidence="4">The sequence shown here is derived from an EMBL/GenBank/DDBJ whole genome shotgun (WGS) entry which is preliminary data.</text>
</comment>
<dbReference type="InterPro" id="IPR004263">
    <property type="entry name" value="Exostosin"/>
</dbReference>
<feature type="domain" description="Sleeping Beauty transposase HTH" evidence="3">
    <location>
        <begin position="1"/>
        <end position="32"/>
    </location>
</feature>
<evidence type="ECO:0000313" key="4">
    <source>
        <dbReference type="EMBL" id="KAK6295207.1"/>
    </source>
</evidence>
<dbReference type="PANTHER" id="PTHR11062">
    <property type="entry name" value="EXOSTOSIN HEPARAN SULFATE GLYCOSYLTRANSFERASE -RELATED"/>
    <property type="match status" value="1"/>
</dbReference>
<dbReference type="GO" id="GO:0015012">
    <property type="term" value="P:heparan sulfate proteoglycan biosynthetic process"/>
    <property type="evidence" value="ECO:0007669"/>
    <property type="project" value="UniProtKB-ARBA"/>
</dbReference>